<sequence length="395" mass="47212">MFYIRITYVLVYFQLFIGCIICSPGDDLYMFQECRYQCEQIICHKRPYHIFQRMILDELGSDGEYEIHAYNENWEFSSSLPLHLKLLGWDCVSNCDYECQRIVTKERCKNNQEICQFHGKWPFLRVFGIQEFASVIFSIGNYMVHAIGIKKVLEAKRQADPMIKYEYTVLIICSFIAMFAWICSTVFHIRDFLVTERLDYFVAGLTVLSGFYGVFTRYFRLYLPSRKLQRMLFTIVCISAYTWHIHRLVDDWSYTYNMQANITLGVLQNIIWGFLCFDLYCKYYKLENNEQVYKEKQSNHLDYITPRRLLIPSFYSRSSKLYSLYPLLLCAIVIAGMSLEIFDFPPIFFDLVDAHSLWHLVTIIPAFYGWYDWMIWDINVNVKHELEEFVQKKND</sequence>
<dbReference type="GO" id="GO:0005789">
    <property type="term" value="C:endoplasmic reticulum membrane"/>
    <property type="evidence" value="ECO:0007669"/>
    <property type="project" value="UniProtKB-SubCell"/>
</dbReference>
<dbReference type="VEuPathDB" id="FungiDB:DEHA2E23936g"/>
<evidence type="ECO:0000256" key="2">
    <source>
        <dbReference type="ARBA" id="ARBA00022502"/>
    </source>
</evidence>
<dbReference type="OrthoDB" id="419770at2759"/>
<feature type="transmembrane region" description="Helical" evidence="7">
    <location>
        <begin position="6"/>
        <end position="25"/>
    </location>
</feature>
<dbReference type="InterPro" id="IPR007217">
    <property type="entry name" value="Per1-like"/>
</dbReference>
<dbReference type="KEGG" id="dha:DEHA2E23936g"/>
<evidence type="ECO:0000256" key="3">
    <source>
        <dbReference type="ARBA" id="ARBA00022692"/>
    </source>
</evidence>
<feature type="transmembrane region" description="Helical" evidence="7">
    <location>
        <begin position="322"/>
        <end position="342"/>
    </location>
</feature>
<keyword evidence="5 7" id="KW-1133">Transmembrane helix</keyword>
<feature type="transmembrane region" description="Helical" evidence="7">
    <location>
        <begin position="231"/>
        <end position="249"/>
    </location>
</feature>
<dbReference type="AlphaFoldDB" id="Q6BN79"/>
<dbReference type="GO" id="GO:0016788">
    <property type="term" value="F:hydrolase activity, acting on ester bonds"/>
    <property type="evidence" value="ECO:0007669"/>
    <property type="project" value="TreeGrafter"/>
</dbReference>
<evidence type="ECO:0000256" key="4">
    <source>
        <dbReference type="ARBA" id="ARBA00022729"/>
    </source>
</evidence>
<dbReference type="PANTHER" id="PTHR13148">
    <property type="entry name" value="PER1-RELATED"/>
    <property type="match status" value="1"/>
</dbReference>
<evidence type="ECO:0000313" key="9">
    <source>
        <dbReference type="Proteomes" id="UP000000599"/>
    </source>
</evidence>
<keyword evidence="6 7" id="KW-0472">Membrane</keyword>
<dbReference type="FunCoup" id="Q6BN79">
    <property type="interactions" value="188"/>
</dbReference>
<dbReference type="STRING" id="284592.Q6BN79"/>
<feature type="transmembrane region" description="Helical" evidence="7">
    <location>
        <begin position="201"/>
        <end position="219"/>
    </location>
</feature>
<feature type="transmembrane region" description="Helical" evidence="7">
    <location>
        <begin position="354"/>
        <end position="371"/>
    </location>
</feature>
<keyword evidence="9" id="KW-1185">Reference proteome</keyword>
<organism evidence="8 9">
    <name type="scientific">Debaryomyces hansenii (strain ATCC 36239 / CBS 767 / BCRC 21394 / JCM 1990 / NBRC 0083 / IGC 2968)</name>
    <name type="common">Yeast</name>
    <name type="synonym">Torulaspora hansenii</name>
    <dbReference type="NCBI Taxonomy" id="284592"/>
    <lineage>
        <taxon>Eukaryota</taxon>
        <taxon>Fungi</taxon>
        <taxon>Dikarya</taxon>
        <taxon>Ascomycota</taxon>
        <taxon>Saccharomycotina</taxon>
        <taxon>Pichiomycetes</taxon>
        <taxon>Debaryomycetaceae</taxon>
        <taxon>Debaryomyces</taxon>
    </lineage>
</organism>
<dbReference type="InParanoid" id="Q6BN79"/>
<gene>
    <name evidence="8" type="ordered locus">DEHA2E23936g</name>
</gene>
<evidence type="ECO:0000256" key="6">
    <source>
        <dbReference type="ARBA" id="ARBA00023136"/>
    </source>
</evidence>
<dbReference type="OMA" id="DFMIEDC"/>
<dbReference type="PROSITE" id="PS51257">
    <property type="entry name" value="PROKAR_LIPOPROTEIN"/>
    <property type="match status" value="1"/>
</dbReference>
<comment type="function">
    <text evidence="7">Involved in the lipid remodeling steps of GPI-anchor maturation.</text>
</comment>
<keyword evidence="3 7" id="KW-0812">Transmembrane</keyword>
<proteinExistence type="inferred from homology"/>
<keyword evidence="2 7" id="KW-0337">GPI-anchor biosynthesis</keyword>
<dbReference type="HOGENOM" id="CLU_032917_1_1_1"/>
<comment type="similarity">
    <text evidence="7">Belongs to the PGAP3 family.</text>
</comment>
<reference evidence="8 9" key="1">
    <citation type="journal article" date="2004" name="Nature">
        <title>Genome evolution in yeasts.</title>
        <authorList>
            <consortium name="Genolevures"/>
            <person name="Dujon B."/>
            <person name="Sherman D."/>
            <person name="Fischer G."/>
            <person name="Durrens P."/>
            <person name="Casaregola S."/>
            <person name="Lafontaine I."/>
            <person name="de Montigny J."/>
            <person name="Marck C."/>
            <person name="Neuveglise C."/>
            <person name="Talla E."/>
            <person name="Goffard N."/>
            <person name="Frangeul L."/>
            <person name="Aigle M."/>
            <person name="Anthouard V."/>
            <person name="Babour A."/>
            <person name="Barbe V."/>
            <person name="Barnay S."/>
            <person name="Blanchin S."/>
            <person name="Beckerich J.M."/>
            <person name="Beyne E."/>
            <person name="Bleykasten C."/>
            <person name="Boisrame A."/>
            <person name="Boyer J."/>
            <person name="Cattolico L."/>
            <person name="Confanioleri F."/>
            <person name="de Daruvar A."/>
            <person name="Despons L."/>
            <person name="Fabre E."/>
            <person name="Fairhead C."/>
            <person name="Ferry-Dumazet H."/>
            <person name="Groppi A."/>
            <person name="Hantraye F."/>
            <person name="Hennequin C."/>
            <person name="Jauniaux N."/>
            <person name="Joyet P."/>
            <person name="Kachouri R."/>
            <person name="Kerrest A."/>
            <person name="Koszul R."/>
            <person name="Lemaire M."/>
            <person name="Lesur I."/>
            <person name="Ma L."/>
            <person name="Muller H."/>
            <person name="Nicaud J.M."/>
            <person name="Nikolski M."/>
            <person name="Oztas S."/>
            <person name="Ozier-Kalogeropoulos O."/>
            <person name="Pellenz S."/>
            <person name="Potier S."/>
            <person name="Richard G.F."/>
            <person name="Straub M.L."/>
            <person name="Suleau A."/>
            <person name="Swennene D."/>
            <person name="Tekaia F."/>
            <person name="Wesolowski-Louvel M."/>
            <person name="Westhof E."/>
            <person name="Wirth B."/>
            <person name="Zeniou-Meyer M."/>
            <person name="Zivanovic I."/>
            <person name="Bolotin-Fukuhara M."/>
            <person name="Thierry A."/>
            <person name="Bouchier C."/>
            <person name="Caudron B."/>
            <person name="Scarpelli C."/>
            <person name="Gaillardin C."/>
            <person name="Weissenbach J."/>
            <person name="Wincker P."/>
            <person name="Souciet J.L."/>
        </authorList>
    </citation>
    <scope>NUCLEOTIDE SEQUENCE [LARGE SCALE GENOMIC DNA]</scope>
    <source>
        <strain evidence="9">ATCC 36239 / CBS 767 / BCRC 21394 / JCM 1990 / NBRC 0083 / IGC 2968</strain>
    </source>
</reference>
<comment type="subcellular location">
    <subcellularLocation>
        <location evidence="1">Endomembrane system</location>
        <topology evidence="1">Multi-pass membrane protein</topology>
    </subcellularLocation>
    <subcellularLocation>
        <location evidence="7">Endoplasmic reticulum membrane</location>
        <topology evidence="7">Multi-pass membrane protein</topology>
    </subcellularLocation>
</comment>
<keyword evidence="4" id="KW-0732">Signal</keyword>
<dbReference type="GO" id="GO:0006506">
    <property type="term" value="P:GPI anchor biosynthetic process"/>
    <property type="evidence" value="ECO:0007669"/>
    <property type="project" value="UniProtKB-KW"/>
</dbReference>
<keyword evidence="7" id="KW-0256">Endoplasmic reticulum</keyword>
<dbReference type="eggNOG" id="KOG2970">
    <property type="taxonomic scope" value="Eukaryota"/>
</dbReference>
<evidence type="ECO:0000256" key="5">
    <source>
        <dbReference type="ARBA" id="ARBA00022989"/>
    </source>
</evidence>
<name>Q6BN79_DEBHA</name>
<dbReference type="PANTHER" id="PTHR13148:SF0">
    <property type="entry name" value="POST-GPI ATTACHMENT TO PROTEINS FACTOR 3"/>
    <property type="match status" value="1"/>
</dbReference>
<evidence type="ECO:0000256" key="1">
    <source>
        <dbReference type="ARBA" id="ARBA00004127"/>
    </source>
</evidence>
<dbReference type="RefSeq" id="XP_460341.2">
    <property type="nucleotide sequence ID" value="XM_460341.1"/>
</dbReference>
<feature type="transmembrane region" description="Helical" evidence="7">
    <location>
        <begin position="167"/>
        <end position="189"/>
    </location>
</feature>
<evidence type="ECO:0000256" key="7">
    <source>
        <dbReference type="RuleBase" id="RU365066"/>
    </source>
</evidence>
<evidence type="ECO:0000313" key="8">
    <source>
        <dbReference type="EMBL" id="CAG88626.2"/>
    </source>
</evidence>
<protein>
    <recommendedName>
        <fullName evidence="7">Post-GPI attachment to proteins factor 3</fullName>
    </recommendedName>
</protein>
<accession>Q6BN79</accession>
<dbReference type="GeneID" id="2902065"/>
<dbReference type="Proteomes" id="UP000000599">
    <property type="component" value="Chromosome E"/>
</dbReference>
<feature type="transmembrane region" description="Helical" evidence="7">
    <location>
        <begin position="261"/>
        <end position="281"/>
    </location>
</feature>
<dbReference type="EMBL" id="CR382137">
    <property type="protein sequence ID" value="CAG88626.2"/>
    <property type="molecule type" value="Genomic_DNA"/>
</dbReference>
<dbReference type="Pfam" id="PF04080">
    <property type="entry name" value="Per1"/>
    <property type="match status" value="1"/>
</dbReference>